<evidence type="ECO:0000259" key="2">
    <source>
        <dbReference type="PROSITE" id="PS50837"/>
    </source>
</evidence>
<dbReference type="InterPro" id="IPR007111">
    <property type="entry name" value="NACHT_NTPase"/>
</dbReference>
<reference evidence="3" key="1">
    <citation type="submission" date="2020-11" db="EMBL/GenBank/DDBJ databases">
        <authorList>
            <consortium name="DOE Joint Genome Institute"/>
            <person name="Ahrendt S."/>
            <person name="Riley R."/>
            <person name="Andreopoulos W."/>
            <person name="Labutti K."/>
            <person name="Pangilinan J."/>
            <person name="Ruiz-Duenas F.J."/>
            <person name="Barrasa J.M."/>
            <person name="Sanchez-Garcia M."/>
            <person name="Camarero S."/>
            <person name="Miyauchi S."/>
            <person name="Serrano A."/>
            <person name="Linde D."/>
            <person name="Babiker R."/>
            <person name="Drula E."/>
            <person name="Ayuso-Fernandez I."/>
            <person name="Pacheco R."/>
            <person name="Padilla G."/>
            <person name="Ferreira P."/>
            <person name="Barriuso J."/>
            <person name="Kellner H."/>
            <person name="Castanera R."/>
            <person name="Alfaro M."/>
            <person name="Ramirez L."/>
            <person name="Pisabarro A.G."/>
            <person name="Kuo A."/>
            <person name="Tritt A."/>
            <person name="Lipzen A."/>
            <person name="He G."/>
            <person name="Yan M."/>
            <person name="Ng V."/>
            <person name="Cullen D."/>
            <person name="Martin F."/>
            <person name="Rosso M.-N."/>
            <person name="Henrissat B."/>
            <person name="Hibbett D."/>
            <person name="Martinez A.T."/>
            <person name="Grigoriev I.V."/>
        </authorList>
    </citation>
    <scope>NUCLEOTIDE SEQUENCE</scope>
    <source>
        <strain evidence="3">CBS 247.69</strain>
    </source>
</reference>
<organism evidence="3 4">
    <name type="scientific">Collybia nuda</name>
    <dbReference type="NCBI Taxonomy" id="64659"/>
    <lineage>
        <taxon>Eukaryota</taxon>
        <taxon>Fungi</taxon>
        <taxon>Dikarya</taxon>
        <taxon>Basidiomycota</taxon>
        <taxon>Agaricomycotina</taxon>
        <taxon>Agaricomycetes</taxon>
        <taxon>Agaricomycetidae</taxon>
        <taxon>Agaricales</taxon>
        <taxon>Tricholomatineae</taxon>
        <taxon>Clitocybaceae</taxon>
        <taxon>Collybia</taxon>
    </lineage>
</organism>
<dbReference type="Gene3D" id="3.40.50.300">
    <property type="entry name" value="P-loop containing nucleotide triphosphate hydrolases"/>
    <property type="match status" value="1"/>
</dbReference>
<proteinExistence type="predicted"/>
<dbReference type="InterPro" id="IPR027417">
    <property type="entry name" value="P-loop_NTPase"/>
</dbReference>
<dbReference type="SUPFAM" id="SSF52540">
    <property type="entry name" value="P-loop containing nucleoside triphosphate hydrolases"/>
    <property type="match status" value="1"/>
</dbReference>
<keyword evidence="1" id="KW-0677">Repeat</keyword>
<feature type="domain" description="NACHT" evidence="2">
    <location>
        <begin position="14"/>
        <end position="167"/>
    </location>
</feature>
<evidence type="ECO:0000313" key="3">
    <source>
        <dbReference type="EMBL" id="KAF9461835.1"/>
    </source>
</evidence>
<dbReference type="Pfam" id="PF24883">
    <property type="entry name" value="NPHP3_N"/>
    <property type="match status" value="1"/>
</dbReference>
<sequence>MQNLIVGSWNSEKRIFWLQGPAGAGKSAIAQTIAEIFEEKQMLAGSFFFARGKGGCDNVQSFVATLCYWLCLVYPKKRREVGRIVLHDQSVLYQTLDIQFQKLIAEPFRRSKTSSTHPYWRSRRFVVVIDGLDECDSEHDQLTLLRNITFLIRVHGIPLSFLVTSRPVPHIREYFRDDITISLIHHEIFLKPSTDDVQIFLSSEFSKIRKRSALIPESWPSEDVIRVMIEKSSGYFIYPSTILRFIDDADSRPTAQLDIVLSGKTNPAYLEMDQLYLNILSMVRKPRDLLVQVLGIIMVAERRICALDVDLILNLPPGETSLVLRRLHPILDSADDNHISVLHGTFSDFLCDSDRAGKFFVNLDEHHAAFAQRCLEYMASYGSSNTNSPSPIWLSEFVLPYWDINISKVKDTSRRQILLNNLDAISLDQWSLVMKFKLSHPFGHILFDNQLFRIMTWAESFEGLPQDKIHHLMAIRDMWYRVVVESIPLLKTWSLEQLILPFFHKNKRPSEDPSQGYIWMGTFPGFPERGGSDILPPHSLCLTTRKPEVQYYITSHLNPNASFIEFLCDGSRSMGLYDLTAAHTYVIKLCTKWSHKVQLERCRALWPYSHKDDEDWRRMRYSTEWIHNLLHCPLGDDSLVTCLNVYFVAEGEKREIQGVFGWVEKELRIAPDLLTPRPVLLFLFKWVEYLEYGSGTSSIQELSSPQDYNCTFEIYLARVCVSRFKRYFGHWYDNSKKHPGKKKGVHAPRSSFWIASDKWRPLKPGSLIRRSDQYRSIISFLLGGSKLEWQTQKGNLYYEFSRICSDGRNSLKSEDGNATLLEKYPICDGWKCSWNGCNRVLVDMIEMDGHCLEHFHSFWLSHRRSGTELDFIMA</sequence>
<dbReference type="PROSITE" id="PS50837">
    <property type="entry name" value="NACHT"/>
    <property type="match status" value="1"/>
</dbReference>
<dbReference type="EMBL" id="MU150278">
    <property type="protein sequence ID" value="KAF9461835.1"/>
    <property type="molecule type" value="Genomic_DNA"/>
</dbReference>
<name>A0A9P5Y3Z0_9AGAR</name>
<dbReference type="OrthoDB" id="194358at2759"/>
<gene>
    <name evidence="3" type="ORF">BDZ94DRAFT_1220850</name>
</gene>
<dbReference type="PANTHER" id="PTHR10039:SF17">
    <property type="entry name" value="FUNGAL STAND N-TERMINAL GOODBYE DOMAIN-CONTAINING PROTEIN-RELATED"/>
    <property type="match status" value="1"/>
</dbReference>
<comment type="caution">
    <text evidence="3">The sequence shown here is derived from an EMBL/GenBank/DDBJ whole genome shotgun (WGS) entry which is preliminary data.</text>
</comment>
<keyword evidence="4" id="KW-1185">Reference proteome</keyword>
<dbReference type="InterPro" id="IPR056884">
    <property type="entry name" value="NPHP3-like_N"/>
</dbReference>
<evidence type="ECO:0000256" key="1">
    <source>
        <dbReference type="ARBA" id="ARBA00022737"/>
    </source>
</evidence>
<protein>
    <recommendedName>
        <fullName evidence="2">NACHT domain-containing protein</fullName>
    </recommendedName>
</protein>
<evidence type="ECO:0000313" key="4">
    <source>
        <dbReference type="Proteomes" id="UP000807353"/>
    </source>
</evidence>
<dbReference type="Proteomes" id="UP000807353">
    <property type="component" value="Unassembled WGS sequence"/>
</dbReference>
<dbReference type="PANTHER" id="PTHR10039">
    <property type="entry name" value="AMELOGENIN"/>
    <property type="match status" value="1"/>
</dbReference>
<dbReference type="AlphaFoldDB" id="A0A9P5Y3Z0"/>
<accession>A0A9P5Y3Z0</accession>